<dbReference type="Gene3D" id="4.10.240.10">
    <property type="entry name" value="Zn(2)-C6 fungal-type DNA-binding domain"/>
    <property type="match status" value="1"/>
</dbReference>
<reference evidence="6" key="2">
    <citation type="submission" date="2024-01" db="EMBL/GenBank/DDBJ databases">
        <title>Comparative genomics of Cryptococcus and Kwoniella reveals pathogenesis evolution and contrasting modes of karyotype evolution via chromosome fusion or intercentromeric recombination.</title>
        <authorList>
            <person name="Coelho M.A."/>
            <person name="David-Palma M."/>
            <person name="Shea T."/>
            <person name="Bowers K."/>
            <person name="Mcginley-Smith S."/>
            <person name="Mohammad A.W."/>
            <person name="Gnirke A."/>
            <person name="Yurkov A.M."/>
            <person name="Nowrousian M."/>
            <person name="Sun S."/>
            <person name="Cuomo C.A."/>
            <person name="Heitman J."/>
        </authorList>
    </citation>
    <scope>NUCLEOTIDE SEQUENCE</scope>
    <source>
        <strain evidence="6">IND107</strain>
    </source>
</reference>
<evidence type="ECO:0000256" key="3">
    <source>
        <dbReference type="ARBA" id="ARBA00023242"/>
    </source>
</evidence>
<dbReference type="PANTHER" id="PTHR31001">
    <property type="entry name" value="UNCHARACTERIZED TRANSCRIPTIONAL REGULATORY PROTEIN"/>
    <property type="match status" value="1"/>
</dbReference>
<dbReference type="EMBL" id="ATAM02000007">
    <property type="protein sequence ID" value="KAL0247305.1"/>
    <property type="molecule type" value="Genomic_DNA"/>
</dbReference>
<dbReference type="InterPro" id="IPR050613">
    <property type="entry name" value="Sec_Metabolite_Reg"/>
</dbReference>
<comment type="subcellular location">
    <subcellularLocation>
        <location evidence="1">Nucleus</location>
    </subcellularLocation>
</comment>
<evidence type="ECO:0000256" key="1">
    <source>
        <dbReference type="ARBA" id="ARBA00004123"/>
    </source>
</evidence>
<dbReference type="SMART" id="SM00066">
    <property type="entry name" value="GAL4"/>
    <property type="match status" value="1"/>
</dbReference>
<comment type="caution">
    <text evidence="6">The sequence shown here is derived from an EMBL/GenBank/DDBJ whole genome shotgun (WGS) entry which is preliminary data.</text>
</comment>
<dbReference type="PROSITE" id="PS00463">
    <property type="entry name" value="ZN2_CY6_FUNGAL_1"/>
    <property type="match status" value="1"/>
</dbReference>
<evidence type="ECO:0000256" key="2">
    <source>
        <dbReference type="ARBA" id="ARBA00022723"/>
    </source>
</evidence>
<dbReference type="SMART" id="SM00906">
    <property type="entry name" value="Fungal_trans"/>
    <property type="match status" value="1"/>
</dbReference>
<dbReference type="Proteomes" id="UP000054399">
    <property type="component" value="Unassembled WGS sequence"/>
</dbReference>
<keyword evidence="2" id="KW-0479">Metal-binding</keyword>
<dbReference type="Pfam" id="PF00172">
    <property type="entry name" value="Zn_clus"/>
    <property type="match status" value="1"/>
</dbReference>
<dbReference type="Pfam" id="PF04082">
    <property type="entry name" value="Fungal_trans"/>
    <property type="match status" value="1"/>
</dbReference>
<reference evidence="6" key="1">
    <citation type="submission" date="2015-01" db="EMBL/GenBank/DDBJ databases">
        <authorList>
            <consortium name="The Broad Institute Genomics Platform"/>
            <person name="Cuomo C."/>
            <person name="Litvintseva A."/>
            <person name="Chen Y."/>
            <person name="Heitman J."/>
            <person name="Sun S."/>
            <person name="Springer D."/>
            <person name="Dromer F."/>
            <person name="Young S."/>
            <person name="Zeng Q."/>
            <person name="Gargeya S."/>
            <person name="Abouelleil A."/>
            <person name="Alvarado L."/>
            <person name="Chapman S.B."/>
            <person name="Gainer-Dewar J."/>
            <person name="Goldberg J."/>
            <person name="Griggs A."/>
            <person name="Gujja S."/>
            <person name="Hansen M."/>
            <person name="Howarth C."/>
            <person name="Imamovic A."/>
            <person name="Larimer J."/>
            <person name="Murphy C."/>
            <person name="Naylor J."/>
            <person name="Pearson M."/>
            <person name="Priest M."/>
            <person name="Roberts A."/>
            <person name="Saif S."/>
            <person name="Shea T."/>
            <person name="Sykes S."/>
            <person name="Wortman J."/>
            <person name="Nusbaum C."/>
            <person name="Birren B."/>
        </authorList>
    </citation>
    <scope>NUCLEOTIDE SEQUENCE</scope>
    <source>
        <strain evidence="6">IND107</strain>
    </source>
</reference>
<keyword evidence="3" id="KW-0539">Nucleus</keyword>
<dbReference type="InterPro" id="IPR001138">
    <property type="entry name" value="Zn2Cys6_DnaBD"/>
</dbReference>
<evidence type="ECO:0000313" key="7">
    <source>
        <dbReference type="Proteomes" id="UP000054399"/>
    </source>
</evidence>
<accession>A0ABR3BQ37</accession>
<feature type="domain" description="Zn(2)-C6 fungal-type" evidence="5">
    <location>
        <begin position="38"/>
        <end position="69"/>
    </location>
</feature>
<feature type="compositionally biased region" description="Polar residues" evidence="4">
    <location>
        <begin position="635"/>
        <end position="665"/>
    </location>
</feature>
<dbReference type="PANTHER" id="PTHR31001:SF87">
    <property type="entry name" value="COL-21"/>
    <property type="match status" value="1"/>
</dbReference>
<feature type="compositionally biased region" description="Polar residues" evidence="4">
    <location>
        <begin position="1"/>
        <end position="10"/>
    </location>
</feature>
<dbReference type="RefSeq" id="XP_066613266.1">
    <property type="nucleotide sequence ID" value="XM_066758818.1"/>
</dbReference>
<dbReference type="InterPro" id="IPR036864">
    <property type="entry name" value="Zn2-C6_fun-type_DNA-bd_sf"/>
</dbReference>
<proteinExistence type="predicted"/>
<evidence type="ECO:0000259" key="5">
    <source>
        <dbReference type="PROSITE" id="PS50048"/>
    </source>
</evidence>
<organism evidence="6 7">
    <name type="scientific">Cryptococcus tetragattii IND107</name>
    <dbReference type="NCBI Taxonomy" id="1296105"/>
    <lineage>
        <taxon>Eukaryota</taxon>
        <taxon>Fungi</taxon>
        <taxon>Dikarya</taxon>
        <taxon>Basidiomycota</taxon>
        <taxon>Agaricomycotina</taxon>
        <taxon>Tremellomycetes</taxon>
        <taxon>Tremellales</taxon>
        <taxon>Cryptococcaceae</taxon>
        <taxon>Cryptococcus</taxon>
        <taxon>Cryptococcus gattii species complex</taxon>
    </lineage>
</organism>
<name>A0ABR3BQ37_9TREE</name>
<dbReference type="PROSITE" id="PS50048">
    <property type="entry name" value="ZN2_CY6_FUNGAL_2"/>
    <property type="match status" value="1"/>
</dbReference>
<feature type="region of interest" description="Disordered" evidence="4">
    <location>
        <begin position="102"/>
        <end position="124"/>
    </location>
</feature>
<dbReference type="GeneID" id="91991197"/>
<protein>
    <recommendedName>
        <fullName evidence="5">Zn(2)-C6 fungal-type domain-containing protein</fullName>
    </recommendedName>
</protein>
<dbReference type="InterPro" id="IPR007219">
    <property type="entry name" value="XnlR_reg_dom"/>
</dbReference>
<feature type="compositionally biased region" description="Polar residues" evidence="4">
    <location>
        <begin position="613"/>
        <end position="623"/>
    </location>
</feature>
<dbReference type="SUPFAM" id="SSF57701">
    <property type="entry name" value="Zn2/Cys6 DNA-binding domain"/>
    <property type="match status" value="1"/>
</dbReference>
<evidence type="ECO:0000313" key="6">
    <source>
        <dbReference type="EMBL" id="KAL0247305.1"/>
    </source>
</evidence>
<dbReference type="CDD" id="cd12148">
    <property type="entry name" value="fungal_TF_MHR"/>
    <property type="match status" value="1"/>
</dbReference>
<keyword evidence="7" id="KW-1185">Reference proteome</keyword>
<dbReference type="CDD" id="cd00067">
    <property type="entry name" value="GAL4"/>
    <property type="match status" value="1"/>
</dbReference>
<feature type="region of interest" description="Disordered" evidence="4">
    <location>
        <begin position="613"/>
        <end position="665"/>
    </location>
</feature>
<evidence type="ECO:0000256" key="4">
    <source>
        <dbReference type="SAM" id="MobiDB-lite"/>
    </source>
</evidence>
<feature type="region of interest" description="Disordered" evidence="4">
    <location>
        <begin position="1"/>
        <end position="35"/>
    </location>
</feature>
<gene>
    <name evidence="6" type="ORF">I308_104341</name>
</gene>
<sequence>MPHASSSGSNAMRGKSSPPRTAEGSEERKHKRKRAAYSCTECTKAKAKCDRQQPCARCVSRRVPNICHYLVNGYEDPIELSKDVQNRLIRIESLLLQSLPSRSRPLEGRSPPKPLVESTPSSVPLIPIDRPKRTGYVTRGRYYGPSAMAYVGDDSAIDIMRALDVPDPETPEVGDGEDKRPPRALVDILHELPQRTRCDELIQLYFDNINLTRYPLRRGHFMQTYEALWQGLGTFSLDTWIIHRLPLVFIILAISALSAPLATLHIDSTLPASQANEKRLAKASELYQASRRASAYSDSLASGRGDIILVMSDLLTVRYLILTRRAPDALPALGTAVFRAQALGLHRHSDVAGKLPLEDLQERRLVWSYVYHMDRYCALLLGRPVGISDRSCDTEPPLNLDGENIVQPMSILTLNTFLVCRHSLAHIMSRIAEEAYQLGEPSYDVIDSIEDALQDWASNLPSGLRLKSYGQSDDDNADTSIHPALIIHRHFASTEFNFARISLHRPYLARPDPDNQYARSREACLQAAMDDLWARTNFTVPGMDNLSTGSYRVTNSLIILGLSLLSNPSPDTLRMINQCLSDFMTARKGNSNLLDEVKIKEIAMMEMLRSKTGQGLSRANSRAPSPHAHVHANAARSSTLTADEGQSQATLPATEPNASNLAPISDPSVQSMFDQFWGLQPALDLYGGGPFGTYRGDYGEISWDNFSTLIENVGGDAGDWQLPTDPATAFHPPPP</sequence>